<dbReference type="VEuPathDB" id="FungiDB:ASPFODRAFT_202663"/>
<evidence type="ECO:0000313" key="3">
    <source>
        <dbReference type="Proteomes" id="UP000184063"/>
    </source>
</evidence>
<gene>
    <name evidence="2" type="ORF">ASPFODRAFT_202663</name>
</gene>
<dbReference type="EMBL" id="KV878236">
    <property type="protein sequence ID" value="OJZ92910.1"/>
    <property type="molecule type" value="Genomic_DNA"/>
</dbReference>
<dbReference type="OrthoDB" id="4504413at2759"/>
<feature type="compositionally biased region" description="Polar residues" evidence="1">
    <location>
        <begin position="1"/>
        <end position="20"/>
    </location>
</feature>
<organism evidence="2 3">
    <name type="scientific">Aspergillus luchuensis (strain CBS 106.47)</name>
    <dbReference type="NCBI Taxonomy" id="1137211"/>
    <lineage>
        <taxon>Eukaryota</taxon>
        <taxon>Fungi</taxon>
        <taxon>Dikarya</taxon>
        <taxon>Ascomycota</taxon>
        <taxon>Pezizomycotina</taxon>
        <taxon>Eurotiomycetes</taxon>
        <taxon>Eurotiomycetidae</taxon>
        <taxon>Eurotiales</taxon>
        <taxon>Aspergillaceae</taxon>
        <taxon>Aspergillus</taxon>
        <taxon>Aspergillus subgen. Circumdati</taxon>
    </lineage>
</organism>
<proteinExistence type="predicted"/>
<dbReference type="AlphaFoldDB" id="A0A1M3U1L7"/>
<evidence type="ECO:0000313" key="2">
    <source>
        <dbReference type="EMBL" id="OJZ92910.1"/>
    </source>
</evidence>
<feature type="region of interest" description="Disordered" evidence="1">
    <location>
        <begin position="1"/>
        <end position="23"/>
    </location>
</feature>
<reference evidence="3" key="1">
    <citation type="journal article" date="2017" name="Genome Biol.">
        <title>Comparative genomics reveals high biological diversity and specific adaptations in the industrially and medically important fungal genus Aspergillus.</title>
        <authorList>
            <person name="de Vries R.P."/>
            <person name="Riley R."/>
            <person name="Wiebenga A."/>
            <person name="Aguilar-Osorio G."/>
            <person name="Amillis S."/>
            <person name="Uchima C.A."/>
            <person name="Anderluh G."/>
            <person name="Asadollahi M."/>
            <person name="Askin M."/>
            <person name="Barry K."/>
            <person name="Battaglia E."/>
            <person name="Bayram O."/>
            <person name="Benocci T."/>
            <person name="Braus-Stromeyer S.A."/>
            <person name="Caldana C."/>
            <person name="Canovas D."/>
            <person name="Cerqueira G.C."/>
            <person name="Chen F."/>
            <person name="Chen W."/>
            <person name="Choi C."/>
            <person name="Clum A."/>
            <person name="Dos Santos R.A."/>
            <person name="Damasio A.R."/>
            <person name="Diallinas G."/>
            <person name="Emri T."/>
            <person name="Fekete E."/>
            <person name="Flipphi M."/>
            <person name="Freyberg S."/>
            <person name="Gallo A."/>
            <person name="Gournas C."/>
            <person name="Habgood R."/>
            <person name="Hainaut M."/>
            <person name="Harispe M.L."/>
            <person name="Henrissat B."/>
            <person name="Hilden K.S."/>
            <person name="Hope R."/>
            <person name="Hossain A."/>
            <person name="Karabika E."/>
            <person name="Karaffa L."/>
            <person name="Karanyi Z."/>
            <person name="Krasevec N."/>
            <person name="Kuo A."/>
            <person name="Kusch H."/>
            <person name="LaButti K."/>
            <person name="Lagendijk E.L."/>
            <person name="Lapidus A."/>
            <person name="Levasseur A."/>
            <person name="Lindquist E."/>
            <person name="Lipzen A."/>
            <person name="Logrieco A.F."/>
            <person name="MacCabe A."/>
            <person name="Maekelae M.R."/>
            <person name="Malavazi I."/>
            <person name="Melin P."/>
            <person name="Meyer V."/>
            <person name="Mielnichuk N."/>
            <person name="Miskei M."/>
            <person name="Molnar A.P."/>
            <person name="Mule G."/>
            <person name="Ngan C.Y."/>
            <person name="Orejas M."/>
            <person name="Orosz E."/>
            <person name="Ouedraogo J.P."/>
            <person name="Overkamp K.M."/>
            <person name="Park H.-S."/>
            <person name="Perrone G."/>
            <person name="Piumi F."/>
            <person name="Punt P.J."/>
            <person name="Ram A.F."/>
            <person name="Ramon A."/>
            <person name="Rauscher S."/>
            <person name="Record E."/>
            <person name="Riano-Pachon D.M."/>
            <person name="Robert V."/>
            <person name="Roehrig J."/>
            <person name="Ruller R."/>
            <person name="Salamov A."/>
            <person name="Salih N.S."/>
            <person name="Samson R.A."/>
            <person name="Sandor E."/>
            <person name="Sanguinetti M."/>
            <person name="Schuetze T."/>
            <person name="Sepcic K."/>
            <person name="Shelest E."/>
            <person name="Sherlock G."/>
            <person name="Sophianopoulou V."/>
            <person name="Squina F.M."/>
            <person name="Sun H."/>
            <person name="Susca A."/>
            <person name="Todd R.B."/>
            <person name="Tsang A."/>
            <person name="Unkles S.E."/>
            <person name="van de Wiele N."/>
            <person name="van Rossen-Uffink D."/>
            <person name="Oliveira J.V."/>
            <person name="Vesth T.C."/>
            <person name="Visser J."/>
            <person name="Yu J.-H."/>
            <person name="Zhou M."/>
            <person name="Andersen M.R."/>
            <person name="Archer D.B."/>
            <person name="Baker S.E."/>
            <person name="Benoit I."/>
            <person name="Brakhage A.A."/>
            <person name="Braus G.H."/>
            <person name="Fischer R."/>
            <person name="Frisvad J.C."/>
            <person name="Goldman G.H."/>
            <person name="Houbraken J."/>
            <person name="Oakley B."/>
            <person name="Pocsi I."/>
            <person name="Scazzocchio C."/>
            <person name="Seiboth B."/>
            <person name="vanKuyk P.A."/>
            <person name="Wortman J."/>
            <person name="Dyer P.S."/>
            <person name="Grigoriev I.V."/>
        </authorList>
    </citation>
    <scope>NUCLEOTIDE SEQUENCE [LARGE SCALE GENOMIC DNA]</scope>
    <source>
        <strain evidence="3">CBS 106.47</strain>
    </source>
</reference>
<accession>A0A1M3U1L7</accession>
<dbReference type="Proteomes" id="UP000184063">
    <property type="component" value="Unassembled WGS sequence"/>
</dbReference>
<evidence type="ECO:0000256" key="1">
    <source>
        <dbReference type="SAM" id="MobiDB-lite"/>
    </source>
</evidence>
<protein>
    <submittedName>
        <fullName evidence="2">Uncharacterized protein</fullName>
    </submittedName>
</protein>
<sequence>MDRSATSGNNGSGRATNGTHSDLPDLATYQAQWAKIHDDTVRQINEALGQMQTRLLANDWTVWPASSAASRSARGLFPVWAASWGFGERWILATVAVLLAYHRRFVGDSSQLFRFSFMCGNGTCLITGSEKAIALVVQVEEEGQCTAVYALEEPRDVLPILLELNLILGYARCRRWG</sequence>
<name>A0A1M3U1L7_ASPLC</name>